<dbReference type="GO" id="GO:0016833">
    <property type="term" value="F:oxo-acid-lyase activity"/>
    <property type="evidence" value="ECO:0007669"/>
    <property type="project" value="UniProtKB-ARBA"/>
</dbReference>
<organism evidence="1 2">
    <name type="scientific">Vitrella brassicaformis (strain CCMP3155)</name>
    <dbReference type="NCBI Taxonomy" id="1169540"/>
    <lineage>
        <taxon>Eukaryota</taxon>
        <taxon>Sar</taxon>
        <taxon>Alveolata</taxon>
        <taxon>Colpodellida</taxon>
        <taxon>Vitrellaceae</taxon>
        <taxon>Vitrella</taxon>
    </lineage>
</organism>
<reference evidence="1 2" key="1">
    <citation type="submission" date="2014-11" db="EMBL/GenBank/DDBJ databases">
        <authorList>
            <person name="Zhu J."/>
            <person name="Qi W."/>
            <person name="Song R."/>
        </authorList>
    </citation>
    <scope>NUCLEOTIDE SEQUENCE [LARGE SCALE GENOMIC DNA]</scope>
</reference>
<dbReference type="InParanoid" id="A0A0G4EHX8"/>
<proteinExistence type="predicted"/>
<evidence type="ECO:0008006" key="3">
    <source>
        <dbReference type="Google" id="ProtNLM"/>
    </source>
</evidence>
<dbReference type="PROSITE" id="PS00161">
    <property type="entry name" value="ISOCITRATE_LYASE"/>
    <property type="match status" value="1"/>
</dbReference>
<dbReference type="InterPro" id="IPR039556">
    <property type="entry name" value="ICL/PEPM"/>
</dbReference>
<dbReference type="InterPro" id="IPR015813">
    <property type="entry name" value="Pyrv/PenolPyrv_kinase-like_dom"/>
</dbReference>
<dbReference type="STRING" id="1169540.A0A0G4EHX8"/>
<dbReference type="CDD" id="cd00377">
    <property type="entry name" value="ICL_PEPM"/>
    <property type="match status" value="1"/>
</dbReference>
<dbReference type="Pfam" id="PF13714">
    <property type="entry name" value="PEP_mutase"/>
    <property type="match status" value="1"/>
</dbReference>
<evidence type="ECO:0000313" key="2">
    <source>
        <dbReference type="Proteomes" id="UP000041254"/>
    </source>
</evidence>
<dbReference type="PANTHER" id="PTHR42905:SF5">
    <property type="entry name" value="CARBOXYVINYL-CARBOXYPHOSPHONATE PHOSPHORYLMUTASE, CHLOROPLASTIC"/>
    <property type="match status" value="1"/>
</dbReference>
<dbReference type="OMA" id="DRIGYHA"/>
<dbReference type="Gene3D" id="3.20.20.60">
    <property type="entry name" value="Phosphoenolpyruvate-binding domains"/>
    <property type="match status" value="1"/>
</dbReference>
<dbReference type="AlphaFoldDB" id="A0A0G4EHX8"/>
<evidence type="ECO:0000313" key="1">
    <source>
        <dbReference type="EMBL" id="CEL95544.1"/>
    </source>
</evidence>
<dbReference type="VEuPathDB" id="CryptoDB:Vbra_11974"/>
<dbReference type="PANTHER" id="PTHR42905">
    <property type="entry name" value="PHOSPHOENOLPYRUVATE CARBOXYLASE"/>
    <property type="match status" value="1"/>
</dbReference>
<name>A0A0G4EHX8_VITBC</name>
<dbReference type="PhylomeDB" id="A0A0G4EHX8"/>
<dbReference type="SUPFAM" id="SSF51621">
    <property type="entry name" value="Phosphoenolpyruvate/pyruvate domain"/>
    <property type="match status" value="1"/>
</dbReference>
<protein>
    <recommendedName>
        <fullName evidence="3">Methylisocitrate lyase</fullName>
    </recommendedName>
</protein>
<gene>
    <name evidence="1" type="ORF">Vbra_11974</name>
</gene>
<dbReference type="EMBL" id="CDMY01000228">
    <property type="protein sequence ID" value="CEL95544.1"/>
    <property type="molecule type" value="Genomic_DNA"/>
</dbReference>
<keyword evidence="2" id="KW-1185">Reference proteome</keyword>
<accession>A0A0G4EHX8</accession>
<dbReference type="InterPro" id="IPR018523">
    <property type="entry name" value="Isocitrate_lyase_ph_CS"/>
</dbReference>
<dbReference type="Proteomes" id="UP000041254">
    <property type="component" value="Unassembled WGS sequence"/>
</dbReference>
<dbReference type="OrthoDB" id="429143at2759"/>
<dbReference type="InterPro" id="IPR040442">
    <property type="entry name" value="Pyrv_kinase-like_dom_sf"/>
</dbReference>
<sequence length="301" mass="32281">MVQPGARLRALMKQGCVALPGAFNGLVGRLVAEAGFDGCYVSGGAVSAAVGCPDIGLLTLEGFTRVIHDVTTSSGLPCIADADTGFGEGEMVTKTVWEYHRAGAAGLHIEDQVFPKRCGHLDGKALIPTIDMAAKVGRARRASDACSDGTFIVCARTDARAVEGMQAAVARAKAYVEAGADMIFPEGLHTESEFAEFASHMKGLRGDAPDGGPFLLANMTEFGKTPMLPLSTYAMMGYHCVIFPVTTLRVAMKPVQEMLATLREKGTVEEWLPKMYSRQELYSSLRYTPGVEWTYPSKTKE</sequence>